<evidence type="ECO:0000259" key="2">
    <source>
        <dbReference type="Pfam" id="PF04389"/>
    </source>
</evidence>
<keyword evidence="4" id="KW-1185">Reference proteome</keyword>
<gene>
    <name evidence="3" type="ORF">Rain11_0312</name>
</gene>
<feature type="domain" description="Peptidase M28" evidence="2">
    <location>
        <begin position="127"/>
        <end position="339"/>
    </location>
</feature>
<dbReference type="OrthoDB" id="1521787at2"/>
<dbReference type="CDD" id="cd05660">
    <property type="entry name" value="M28_like_PA"/>
    <property type="match status" value="1"/>
</dbReference>
<dbReference type="RefSeq" id="WP_101357578.1">
    <property type="nucleotide sequence ID" value="NZ_NKXO01000004.1"/>
</dbReference>
<proteinExistence type="predicted"/>
<dbReference type="InterPro" id="IPR045175">
    <property type="entry name" value="M28_fam"/>
</dbReference>
<feature type="signal peptide" evidence="1">
    <location>
        <begin position="1"/>
        <end position="24"/>
    </location>
</feature>
<evidence type="ECO:0000313" key="3">
    <source>
        <dbReference type="EMBL" id="PKQ70582.1"/>
    </source>
</evidence>
<organism evidence="3 4">
    <name type="scientific">Raineya orbicola</name>
    <dbReference type="NCBI Taxonomy" id="2016530"/>
    <lineage>
        <taxon>Bacteria</taxon>
        <taxon>Pseudomonadati</taxon>
        <taxon>Bacteroidota</taxon>
        <taxon>Cytophagia</taxon>
        <taxon>Cytophagales</taxon>
        <taxon>Raineyaceae</taxon>
        <taxon>Raineya</taxon>
    </lineage>
</organism>
<dbReference type="SUPFAM" id="SSF53187">
    <property type="entry name" value="Zn-dependent exopeptidases"/>
    <property type="match status" value="1"/>
</dbReference>
<accession>A0A2N3IJS1</accession>
<dbReference type="PANTHER" id="PTHR12147:SF26">
    <property type="entry name" value="PEPTIDASE M28 DOMAIN-CONTAINING PROTEIN"/>
    <property type="match status" value="1"/>
</dbReference>
<dbReference type="Gene3D" id="3.40.630.10">
    <property type="entry name" value="Zn peptidases"/>
    <property type="match status" value="1"/>
</dbReference>
<dbReference type="PANTHER" id="PTHR12147">
    <property type="entry name" value="METALLOPEPTIDASE M28 FAMILY MEMBER"/>
    <property type="match status" value="1"/>
</dbReference>
<evidence type="ECO:0000313" key="4">
    <source>
        <dbReference type="Proteomes" id="UP000233387"/>
    </source>
</evidence>
<dbReference type="AlphaFoldDB" id="A0A2N3IJS1"/>
<evidence type="ECO:0000256" key="1">
    <source>
        <dbReference type="SAM" id="SignalP"/>
    </source>
</evidence>
<sequence length="360" mass="41218">MKFFYCFWFLFLPALVFSQNSGQAVVSDTAAAYFSKTITEKDLQKHLFKLASAEMEGRKTATKGQKKAALYLTNEMKRIGLKPANPKNKKNPYLQPFKVVISGWFYSLHGGVTENNREKLPIAETENVVGWIEGTDKKDEYIIISGHYDHEGVQGGKIYFGADDNGSGTSTILEIAEAFMLAQKAGFSPRRSIVFLLVSAEEVGLLGSRYYADFEPLFPLEKTIVDLNIDMIGRIDKTYEKKKNENYVYLIGSDKVSTELDSLQKAVNDKYTKIILDYTYNDPSHPEMLYYRSDHYNFAKKNIPIIFYFSGLHADYHQPTDTPEKIRYAKMSKIGQLIFLTAWELANKEQRLRIDKTDRN</sequence>
<dbReference type="GO" id="GO:0006508">
    <property type="term" value="P:proteolysis"/>
    <property type="evidence" value="ECO:0007669"/>
    <property type="project" value="InterPro"/>
</dbReference>
<dbReference type="EMBL" id="NKXO01000004">
    <property type="protein sequence ID" value="PKQ70582.1"/>
    <property type="molecule type" value="Genomic_DNA"/>
</dbReference>
<feature type="chain" id="PRO_5014703986" evidence="1">
    <location>
        <begin position="25"/>
        <end position="360"/>
    </location>
</feature>
<comment type="caution">
    <text evidence="3">The sequence shown here is derived from an EMBL/GenBank/DDBJ whole genome shotgun (WGS) entry which is preliminary data.</text>
</comment>
<protein>
    <submittedName>
        <fullName evidence="3">Peptidase family M28</fullName>
    </submittedName>
</protein>
<name>A0A2N3IJS1_9BACT</name>
<keyword evidence="1" id="KW-0732">Signal</keyword>
<dbReference type="Proteomes" id="UP000233387">
    <property type="component" value="Unassembled WGS sequence"/>
</dbReference>
<dbReference type="GO" id="GO:0008235">
    <property type="term" value="F:metalloexopeptidase activity"/>
    <property type="evidence" value="ECO:0007669"/>
    <property type="project" value="InterPro"/>
</dbReference>
<reference evidence="3 4" key="1">
    <citation type="submission" date="2017-06" db="EMBL/GenBank/DDBJ databases">
        <title>Raineya orbicola gen. nov., sp. nov. a slightly thermophilic bacterium of the phylum Bacteroidetes and the description of Raineyaceae fam. nov.</title>
        <authorList>
            <person name="Albuquerque L."/>
            <person name="Polonia A.R.M."/>
            <person name="Barroso C."/>
            <person name="Froufe H.J.C."/>
            <person name="Lage O."/>
            <person name="Lobo-Da-Cunha A."/>
            <person name="Egas C."/>
            <person name="Da Costa M.S."/>
        </authorList>
    </citation>
    <scope>NUCLEOTIDE SEQUENCE [LARGE SCALE GENOMIC DNA]</scope>
    <source>
        <strain evidence="3 4">SPSPC-11</strain>
    </source>
</reference>
<dbReference type="InterPro" id="IPR007484">
    <property type="entry name" value="Peptidase_M28"/>
</dbReference>
<dbReference type="Pfam" id="PF04389">
    <property type="entry name" value="Peptidase_M28"/>
    <property type="match status" value="1"/>
</dbReference>